<feature type="binding site" evidence="10">
    <location>
        <begin position="207"/>
        <end position="215"/>
    </location>
    <ligand>
        <name>GTP</name>
        <dbReference type="ChEBI" id="CHEBI:37565"/>
    </ligand>
</feature>
<comment type="subcellular location">
    <subcellularLocation>
        <location evidence="10">Cytoplasm</location>
    </subcellularLocation>
</comment>
<feature type="domain" description="CP-type G" evidence="13">
    <location>
        <begin position="106"/>
        <end position="264"/>
    </location>
</feature>
<dbReference type="PROSITE" id="PS51721">
    <property type="entry name" value="G_CP"/>
    <property type="match status" value="1"/>
</dbReference>
<feature type="binding site" evidence="10">
    <location>
        <position position="294"/>
    </location>
    <ligand>
        <name>Zn(2+)</name>
        <dbReference type="ChEBI" id="CHEBI:29105"/>
    </ligand>
</feature>
<dbReference type="AlphaFoldDB" id="A0A0P1GKQ2"/>
<dbReference type="InterPro" id="IPR010914">
    <property type="entry name" value="RsgA_GTPase_dom"/>
</dbReference>
<keyword evidence="4 10" id="KW-0699">rRNA-binding</keyword>
<dbReference type="GO" id="GO:0005737">
    <property type="term" value="C:cytoplasm"/>
    <property type="evidence" value="ECO:0007669"/>
    <property type="project" value="UniProtKB-SubCell"/>
</dbReference>
<dbReference type="EC" id="3.6.1.-" evidence="10"/>
<feature type="domain" description="EngC GTPase" evidence="12">
    <location>
        <begin position="115"/>
        <end position="262"/>
    </location>
</feature>
<evidence type="ECO:0000256" key="11">
    <source>
        <dbReference type="SAM" id="MobiDB-lite"/>
    </source>
</evidence>
<dbReference type="Pfam" id="PF03193">
    <property type="entry name" value="RsgA_GTPase"/>
    <property type="match status" value="1"/>
</dbReference>
<evidence type="ECO:0000259" key="12">
    <source>
        <dbReference type="PROSITE" id="PS50936"/>
    </source>
</evidence>
<feature type="region of interest" description="Disordered" evidence="11">
    <location>
        <begin position="329"/>
        <end position="385"/>
    </location>
</feature>
<dbReference type="HAMAP" id="MF_01820">
    <property type="entry name" value="GTPase_RsgA"/>
    <property type="match status" value="1"/>
</dbReference>
<evidence type="ECO:0000256" key="5">
    <source>
        <dbReference type="ARBA" id="ARBA00022741"/>
    </source>
</evidence>
<keyword evidence="5 10" id="KW-0547">Nucleotide-binding</keyword>
<evidence type="ECO:0000256" key="9">
    <source>
        <dbReference type="ARBA" id="ARBA00023134"/>
    </source>
</evidence>
<feature type="binding site" evidence="10">
    <location>
        <position position="300"/>
    </location>
    <ligand>
        <name>Zn(2+)</name>
        <dbReference type="ChEBI" id="CHEBI:29105"/>
    </ligand>
</feature>
<dbReference type="EMBL" id="CYSF01000001">
    <property type="protein sequence ID" value="CUH82838.1"/>
    <property type="molecule type" value="Genomic_DNA"/>
</dbReference>
<dbReference type="NCBIfam" id="TIGR00157">
    <property type="entry name" value="ribosome small subunit-dependent GTPase A"/>
    <property type="match status" value="1"/>
</dbReference>
<comment type="similarity">
    <text evidence="10">Belongs to the TRAFAC class YlqF/YawG GTPase family. RsgA subfamily.</text>
</comment>
<reference evidence="14 15" key="1">
    <citation type="submission" date="2015-09" db="EMBL/GenBank/DDBJ databases">
        <authorList>
            <consortium name="Swine Surveillance"/>
        </authorList>
    </citation>
    <scope>NUCLEOTIDE SEQUENCE [LARGE SCALE GENOMIC DNA]</scope>
    <source>
        <strain evidence="14 15">CECT 8383</strain>
    </source>
</reference>
<dbReference type="Gene3D" id="3.40.50.300">
    <property type="entry name" value="P-loop containing nucleotide triphosphate hydrolases"/>
    <property type="match status" value="1"/>
</dbReference>
<dbReference type="GO" id="GO:0005525">
    <property type="term" value="F:GTP binding"/>
    <property type="evidence" value="ECO:0007669"/>
    <property type="project" value="UniProtKB-UniRule"/>
</dbReference>
<evidence type="ECO:0000256" key="1">
    <source>
        <dbReference type="ARBA" id="ARBA00022490"/>
    </source>
</evidence>
<keyword evidence="9 10" id="KW-0342">GTP-binding</keyword>
<evidence type="ECO:0000256" key="3">
    <source>
        <dbReference type="ARBA" id="ARBA00022723"/>
    </source>
</evidence>
<evidence type="ECO:0000256" key="8">
    <source>
        <dbReference type="ARBA" id="ARBA00022884"/>
    </source>
</evidence>
<dbReference type="SUPFAM" id="SSF52540">
    <property type="entry name" value="P-loop containing nucleoside triphosphate hydrolases"/>
    <property type="match status" value="1"/>
</dbReference>
<comment type="function">
    <text evidence="10">One of several proteins that assist in the late maturation steps of the functional core of the 30S ribosomal subunit. Helps release RbfA from mature subunits. May play a role in the assembly of ribosomal proteins into the subunit. Circularly permuted GTPase that catalyzes slow GTP hydrolysis, GTPase activity is stimulated by the 30S ribosomal subunit.</text>
</comment>
<dbReference type="InterPro" id="IPR030378">
    <property type="entry name" value="G_CP_dom"/>
</dbReference>
<dbReference type="GO" id="GO:0046872">
    <property type="term" value="F:metal ion binding"/>
    <property type="evidence" value="ECO:0007669"/>
    <property type="project" value="UniProtKB-KW"/>
</dbReference>
<dbReference type="CDD" id="cd01854">
    <property type="entry name" value="YjeQ_EngC"/>
    <property type="match status" value="1"/>
</dbReference>
<dbReference type="STRING" id="340021.TM5383_00020"/>
<dbReference type="PANTHER" id="PTHR32120:SF10">
    <property type="entry name" value="SMALL RIBOSOMAL SUBUNIT BIOGENESIS GTPASE RSGA"/>
    <property type="match status" value="1"/>
</dbReference>
<dbReference type="PROSITE" id="PS50936">
    <property type="entry name" value="ENGC_GTPASE"/>
    <property type="match status" value="1"/>
</dbReference>
<dbReference type="InterPro" id="IPR027417">
    <property type="entry name" value="P-loop_NTPase"/>
</dbReference>
<feature type="binding site" evidence="10">
    <location>
        <position position="292"/>
    </location>
    <ligand>
        <name>Zn(2+)</name>
        <dbReference type="ChEBI" id="CHEBI:29105"/>
    </ligand>
</feature>
<dbReference type="OrthoDB" id="9809485at2"/>
<keyword evidence="1 10" id="KW-0963">Cytoplasm</keyword>
<feature type="binding site" evidence="10">
    <location>
        <position position="287"/>
    </location>
    <ligand>
        <name>Zn(2+)</name>
        <dbReference type="ChEBI" id="CHEBI:29105"/>
    </ligand>
</feature>
<comment type="cofactor">
    <cofactor evidence="10">
        <name>Zn(2+)</name>
        <dbReference type="ChEBI" id="CHEBI:29105"/>
    </cofactor>
    <text evidence="10">Binds 1 zinc ion per subunit.</text>
</comment>
<protein>
    <recommendedName>
        <fullName evidence="10">Small ribosomal subunit biogenesis GTPase RsgA</fullName>
        <ecNumber evidence="10">3.6.1.-</ecNumber>
    </recommendedName>
</protein>
<evidence type="ECO:0000259" key="13">
    <source>
        <dbReference type="PROSITE" id="PS51721"/>
    </source>
</evidence>
<keyword evidence="15" id="KW-1185">Reference proteome</keyword>
<feature type="binding site" evidence="10">
    <location>
        <begin position="154"/>
        <end position="157"/>
    </location>
    <ligand>
        <name>GTP</name>
        <dbReference type="ChEBI" id="CHEBI:37565"/>
    </ligand>
</feature>
<evidence type="ECO:0000313" key="15">
    <source>
        <dbReference type="Proteomes" id="UP000051681"/>
    </source>
</evidence>
<dbReference type="GO" id="GO:0019843">
    <property type="term" value="F:rRNA binding"/>
    <property type="evidence" value="ECO:0007669"/>
    <property type="project" value="UniProtKB-KW"/>
</dbReference>
<proteinExistence type="inferred from homology"/>
<evidence type="ECO:0000256" key="10">
    <source>
        <dbReference type="HAMAP-Rule" id="MF_01820"/>
    </source>
</evidence>
<dbReference type="GO" id="GO:0042274">
    <property type="term" value="P:ribosomal small subunit biogenesis"/>
    <property type="evidence" value="ECO:0007669"/>
    <property type="project" value="UniProtKB-UniRule"/>
</dbReference>
<dbReference type="Proteomes" id="UP000051681">
    <property type="component" value="Unassembled WGS sequence"/>
</dbReference>
<sequence>MRNQEVPVSVHNLADLGWSPFFADQIEAEADSGQTESGLIPVRAATVQRSLARGLGADGLTRLVFPNDISASDLAVGDWILIDPETHMIRRVLDRHSKLSRRAAGVEAKSQLLVANLDTLFITTSCNEDFNPARIERYLVLALDADVTPVLVLTKSDLTDEADRYLKEAQGISPKFADVLCINATATDGVATLERWCGAGQTVAFVGSSGVGKSTLINSLTEAAQATAGIRETDAKGRHTTTSRSLHFANAGGMVIDMPGMRELGLHDVASGIAELFDDITDLAAACKFRNCAHVSEPGCAVLAAMDAGEISEARLDRWRKLHAEDQLNSQTMGQTRRRAKEITRQHKATLEAQYRMKGKRQPTEGNSKGSKSKGGKGRGKGRNR</sequence>
<accession>A0A0P1GKQ2</accession>
<organism evidence="14 15">
    <name type="scientific">Thalassovita mediterranea</name>
    <dbReference type="NCBI Taxonomy" id="340021"/>
    <lineage>
        <taxon>Bacteria</taxon>
        <taxon>Pseudomonadati</taxon>
        <taxon>Pseudomonadota</taxon>
        <taxon>Alphaproteobacteria</taxon>
        <taxon>Rhodobacterales</taxon>
        <taxon>Roseobacteraceae</taxon>
        <taxon>Thalassovita</taxon>
    </lineage>
</organism>
<evidence type="ECO:0000256" key="4">
    <source>
        <dbReference type="ARBA" id="ARBA00022730"/>
    </source>
</evidence>
<dbReference type="Gene3D" id="1.10.40.50">
    <property type="entry name" value="Probable gtpase engc, domain 3"/>
    <property type="match status" value="1"/>
</dbReference>
<keyword evidence="3 10" id="KW-0479">Metal-binding</keyword>
<dbReference type="InterPro" id="IPR004881">
    <property type="entry name" value="Ribosome_biogen_GTPase_RsgA"/>
</dbReference>
<evidence type="ECO:0000256" key="7">
    <source>
        <dbReference type="ARBA" id="ARBA00022833"/>
    </source>
</evidence>
<keyword evidence="2 10" id="KW-0690">Ribosome biogenesis</keyword>
<keyword evidence="8 10" id="KW-0694">RNA-binding</keyword>
<evidence type="ECO:0000256" key="6">
    <source>
        <dbReference type="ARBA" id="ARBA00022801"/>
    </source>
</evidence>
<name>A0A0P1GKQ2_9RHOB</name>
<keyword evidence="7 10" id="KW-0862">Zinc</keyword>
<evidence type="ECO:0000313" key="14">
    <source>
        <dbReference type="EMBL" id="CUH82838.1"/>
    </source>
</evidence>
<gene>
    <name evidence="10 14" type="primary">rsgA</name>
    <name evidence="14" type="ORF">TM5383_00020</name>
</gene>
<dbReference type="GO" id="GO:0003924">
    <property type="term" value="F:GTPase activity"/>
    <property type="evidence" value="ECO:0007669"/>
    <property type="project" value="UniProtKB-UniRule"/>
</dbReference>
<comment type="subunit">
    <text evidence="10">Monomer. Associates with 30S ribosomal subunit, binds 16S rRNA.</text>
</comment>
<feature type="compositionally biased region" description="Basic residues" evidence="11">
    <location>
        <begin position="371"/>
        <end position="385"/>
    </location>
</feature>
<evidence type="ECO:0000256" key="2">
    <source>
        <dbReference type="ARBA" id="ARBA00022517"/>
    </source>
</evidence>
<keyword evidence="6 10" id="KW-0378">Hydrolase</keyword>
<dbReference type="PANTHER" id="PTHR32120">
    <property type="entry name" value="SMALL RIBOSOMAL SUBUNIT BIOGENESIS GTPASE RSGA"/>
    <property type="match status" value="1"/>
</dbReference>